<gene>
    <name evidence="3" type="ORF">BKA07_003791</name>
</gene>
<protein>
    <submittedName>
        <fullName evidence="3">Uncharacterized protein</fullName>
    </submittedName>
</protein>
<evidence type="ECO:0000256" key="2">
    <source>
        <dbReference type="SAM" id="SignalP"/>
    </source>
</evidence>
<proteinExistence type="predicted"/>
<evidence type="ECO:0000256" key="1">
    <source>
        <dbReference type="SAM" id="Phobius"/>
    </source>
</evidence>
<dbReference type="AlphaFoldDB" id="A0A846S3N3"/>
<keyword evidence="2" id="KW-0732">Signal</keyword>
<feature type="chain" id="PRO_5039657995" evidence="2">
    <location>
        <begin position="25"/>
        <end position="64"/>
    </location>
</feature>
<feature type="signal peptide" evidence="2">
    <location>
        <begin position="1"/>
        <end position="24"/>
    </location>
</feature>
<sequence>MRIPLKARWIIALLFLAIASQALAFAPGLHDLTAVFWGLSFAFMVGALVVAVIRFREERTKSTE</sequence>
<comment type="caution">
    <text evidence="3">The sequence shown here is derived from an EMBL/GenBank/DDBJ whole genome shotgun (WGS) entry which is preliminary data.</text>
</comment>
<keyword evidence="1" id="KW-0472">Membrane</keyword>
<dbReference type="RefSeq" id="WP_167952695.1">
    <property type="nucleotide sequence ID" value="NZ_BAAAPQ010000026.1"/>
</dbReference>
<dbReference type="Proteomes" id="UP000576792">
    <property type="component" value="Unassembled WGS sequence"/>
</dbReference>
<feature type="transmembrane region" description="Helical" evidence="1">
    <location>
        <begin position="34"/>
        <end position="55"/>
    </location>
</feature>
<keyword evidence="1" id="KW-1133">Transmembrane helix</keyword>
<keyword evidence="1" id="KW-0812">Transmembrane</keyword>
<keyword evidence="4" id="KW-1185">Reference proteome</keyword>
<organism evidence="3 4">
    <name type="scientific">Brevibacterium marinum</name>
    <dbReference type="NCBI Taxonomy" id="418643"/>
    <lineage>
        <taxon>Bacteria</taxon>
        <taxon>Bacillati</taxon>
        <taxon>Actinomycetota</taxon>
        <taxon>Actinomycetes</taxon>
        <taxon>Micrococcales</taxon>
        <taxon>Brevibacteriaceae</taxon>
        <taxon>Brevibacterium</taxon>
    </lineage>
</organism>
<dbReference type="EMBL" id="JAATJN010000001">
    <property type="protein sequence ID" value="NJC58756.1"/>
    <property type="molecule type" value="Genomic_DNA"/>
</dbReference>
<accession>A0A846S3N3</accession>
<reference evidence="3 4" key="1">
    <citation type="submission" date="2020-03" db="EMBL/GenBank/DDBJ databases">
        <title>Sequencing the genomes of 1000 actinobacteria strains.</title>
        <authorList>
            <person name="Klenk H.-P."/>
        </authorList>
    </citation>
    <scope>NUCLEOTIDE SEQUENCE [LARGE SCALE GENOMIC DNA]</scope>
    <source>
        <strain evidence="3 4">DSM 18964</strain>
    </source>
</reference>
<evidence type="ECO:0000313" key="4">
    <source>
        <dbReference type="Proteomes" id="UP000576792"/>
    </source>
</evidence>
<name>A0A846S3N3_9MICO</name>
<evidence type="ECO:0000313" key="3">
    <source>
        <dbReference type="EMBL" id="NJC58756.1"/>
    </source>
</evidence>